<sequence length="227" mass="25882">GAVAPSALGLVFGYRMRRTERNLIILIDKLSSSIEIVNERLDSLETTVRDKYTNGSYRDAFLDSVVDENEPEKVSRNVNAFINCMAHGNASDSFVLTLFDDLSRLNRLDIRVLKLHYHNPITEHMVDDSFDRLIQEEGIDYSEYGTIREKLCRLGLLESKNEEKREKNLEAVQDAVSELLSQLGKKNPKIPKPPRLQRISTSDSYSITSLGRRYLELIRPVQEAVPA</sequence>
<proteinExistence type="predicted"/>
<dbReference type="AlphaFoldDB" id="A0A943UV07"/>
<dbReference type="Proteomes" id="UP000727506">
    <property type="component" value="Unassembled WGS sequence"/>
</dbReference>
<name>A0A943UV07_9ACTN</name>
<gene>
    <name evidence="1" type="ORF">KH142_10355</name>
</gene>
<feature type="non-terminal residue" evidence="1">
    <location>
        <position position="1"/>
    </location>
</feature>
<organism evidence="1 2">
    <name type="scientific">Slackia piriformis</name>
    <dbReference type="NCBI Taxonomy" id="626934"/>
    <lineage>
        <taxon>Bacteria</taxon>
        <taxon>Bacillati</taxon>
        <taxon>Actinomycetota</taxon>
        <taxon>Coriobacteriia</taxon>
        <taxon>Eggerthellales</taxon>
        <taxon>Eggerthellaceae</taxon>
        <taxon>Slackia</taxon>
    </lineage>
</organism>
<evidence type="ECO:0000313" key="2">
    <source>
        <dbReference type="Proteomes" id="UP000727506"/>
    </source>
</evidence>
<protein>
    <submittedName>
        <fullName evidence="1">Uncharacterized protein</fullName>
    </submittedName>
</protein>
<evidence type="ECO:0000313" key="1">
    <source>
        <dbReference type="EMBL" id="MBS6941842.1"/>
    </source>
</evidence>
<reference evidence="1" key="1">
    <citation type="submission" date="2021-02" db="EMBL/GenBank/DDBJ databases">
        <title>Infant gut strain persistence is associated with maternal origin, phylogeny, and functional potential including surface adhesion and iron acquisition.</title>
        <authorList>
            <person name="Lou Y.C."/>
        </authorList>
    </citation>
    <scope>NUCLEOTIDE SEQUENCE</scope>
    <source>
        <strain evidence="1">L2_039_000G1_dasL2_039_000G1_concoct_11</strain>
    </source>
</reference>
<comment type="caution">
    <text evidence="1">The sequence shown here is derived from an EMBL/GenBank/DDBJ whole genome shotgun (WGS) entry which is preliminary data.</text>
</comment>
<accession>A0A943UV07</accession>
<dbReference type="EMBL" id="JAGZSV010000344">
    <property type="protein sequence ID" value="MBS6941842.1"/>
    <property type="molecule type" value="Genomic_DNA"/>
</dbReference>